<proteinExistence type="predicted"/>
<dbReference type="GO" id="GO:0046872">
    <property type="term" value="F:metal ion binding"/>
    <property type="evidence" value="ECO:0007669"/>
    <property type="project" value="InterPro"/>
</dbReference>
<reference evidence="3" key="1">
    <citation type="journal article" date="2018" name="Nat. Plants">
        <title>Whole-genome landscape of Medicago truncatula symbiotic genes.</title>
        <authorList>
            <person name="Pecrix Y."/>
            <person name="Gamas P."/>
            <person name="Carrere S."/>
        </authorList>
    </citation>
    <scope>NUCLEOTIDE SEQUENCE</scope>
    <source>
        <tissue evidence="3">Leaves</tissue>
    </source>
</reference>
<feature type="transmembrane region" description="Helical" evidence="1">
    <location>
        <begin position="28"/>
        <end position="47"/>
    </location>
</feature>
<dbReference type="Proteomes" id="UP000265566">
    <property type="component" value="Chromosome 2"/>
</dbReference>
<keyword evidence="1" id="KW-0812">Transmembrane</keyword>
<keyword evidence="1" id="KW-1133">Transmembrane helix</keyword>
<evidence type="ECO:0000259" key="2">
    <source>
        <dbReference type="Pfam" id="PF07127"/>
    </source>
</evidence>
<protein>
    <submittedName>
        <fullName evidence="3">Putative Late nodulin</fullName>
    </submittedName>
</protein>
<evidence type="ECO:0000256" key="1">
    <source>
        <dbReference type="SAM" id="Phobius"/>
    </source>
</evidence>
<feature type="domain" description="Late nodulin" evidence="2">
    <location>
        <begin position="25"/>
        <end position="78"/>
    </location>
</feature>
<keyword evidence="1" id="KW-0472">Membrane</keyword>
<dbReference type="Gramene" id="rna10153">
    <property type="protein sequence ID" value="RHN74152.1"/>
    <property type="gene ID" value="gene10153"/>
</dbReference>
<name>A0A396J9Z6_MEDTR</name>
<dbReference type="EMBL" id="PSQE01000002">
    <property type="protein sequence ID" value="RHN74152.1"/>
    <property type="molecule type" value="Genomic_DNA"/>
</dbReference>
<accession>A0A396J9Z6</accession>
<sequence length="81" mass="9425">MHGILAIKTDQIICLFVRCKRKKSMAKTLKFVCVVVILFLFLILVAAEMDELRWSCTEDKHCPMCKSPQFMACIDYKCSCW</sequence>
<organism evidence="3">
    <name type="scientific">Medicago truncatula</name>
    <name type="common">Barrel medic</name>
    <name type="synonym">Medicago tribuloides</name>
    <dbReference type="NCBI Taxonomy" id="3880"/>
    <lineage>
        <taxon>Eukaryota</taxon>
        <taxon>Viridiplantae</taxon>
        <taxon>Streptophyta</taxon>
        <taxon>Embryophyta</taxon>
        <taxon>Tracheophyta</taxon>
        <taxon>Spermatophyta</taxon>
        <taxon>Magnoliopsida</taxon>
        <taxon>eudicotyledons</taxon>
        <taxon>Gunneridae</taxon>
        <taxon>Pentapetalae</taxon>
        <taxon>rosids</taxon>
        <taxon>fabids</taxon>
        <taxon>Fabales</taxon>
        <taxon>Fabaceae</taxon>
        <taxon>Papilionoideae</taxon>
        <taxon>50 kb inversion clade</taxon>
        <taxon>NPAAA clade</taxon>
        <taxon>Hologalegina</taxon>
        <taxon>IRL clade</taxon>
        <taxon>Trifolieae</taxon>
        <taxon>Medicago</taxon>
    </lineage>
</organism>
<evidence type="ECO:0000313" key="3">
    <source>
        <dbReference type="EMBL" id="RHN74152.1"/>
    </source>
</evidence>
<gene>
    <name evidence="3" type="ORF">MtrunA17_Chr2g0307051</name>
</gene>
<dbReference type="InterPro" id="IPR009810">
    <property type="entry name" value="Nodulin_late_dom"/>
</dbReference>
<dbReference type="AlphaFoldDB" id="A0A396J9Z6"/>
<dbReference type="Pfam" id="PF07127">
    <property type="entry name" value="Nodulin_late"/>
    <property type="match status" value="1"/>
</dbReference>
<comment type="caution">
    <text evidence="3">The sequence shown here is derived from an EMBL/GenBank/DDBJ whole genome shotgun (WGS) entry which is preliminary data.</text>
</comment>